<dbReference type="InterPro" id="IPR028002">
    <property type="entry name" value="Myb_DNA-bind_5"/>
</dbReference>
<evidence type="ECO:0000256" key="4">
    <source>
        <dbReference type="ARBA" id="ARBA00023163"/>
    </source>
</evidence>
<keyword evidence="6" id="KW-0539">Nucleus</keyword>
<evidence type="ECO:0000259" key="9">
    <source>
        <dbReference type="PROSITE" id="PS51031"/>
    </source>
</evidence>
<keyword evidence="10" id="KW-1185">Reference proteome</keyword>
<dbReference type="GeneID" id="118274457"/>
<dbReference type="OrthoDB" id="6084504at2759"/>
<evidence type="ECO:0000256" key="1">
    <source>
        <dbReference type="ARBA" id="ARBA00011764"/>
    </source>
</evidence>
<protein>
    <recommendedName>
        <fullName evidence="2">Regulatory protein zeste</fullName>
    </recommendedName>
</protein>
<comment type="function">
    <text evidence="5">Involved in transvection phenomena (= synapsis-dependent gene expression), where the synaptic pairing of chromosomes carrying genes with which zeste interacts influences the expression of these genes. Zeste binds to DNA and stimulates transcription from a nearby promoter.</text>
</comment>
<feature type="domain" description="BESS" evidence="9">
    <location>
        <begin position="222"/>
        <end position="261"/>
    </location>
</feature>
<keyword evidence="3" id="KW-0805">Transcription regulation</keyword>
<accession>A0A9R0EP55</accession>
<evidence type="ECO:0000256" key="5">
    <source>
        <dbReference type="ARBA" id="ARBA00025466"/>
    </source>
</evidence>
<dbReference type="GO" id="GO:0005634">
    <property type="term" value="C:nucleus"/>
    <property type="evidence" value="ECO:0007669"/>
    <property type="project" value="UniProtKB-SubCell"/>
</dbReference>
<name>A0A9R0EP55_SPOFR</name>
<organism evidence="10 11">
    <name type="scientific">Spodoptera frugiperda</name>
    <name type="common">Fall armyworm</name>
    <dbReference type="NCBI Taxonomy" id="7108"/>
    <lineage>
        <taxon>Eukaryota</taxon>
        <taxon>Metazoa</taxon>
        <taxon>Ecdysozoa</taxon>
        <taxon>Arthropoda</taxon>
        <taxon>Hexapoda</taxon>
        <taxon>Insecta</taxon>
        <taxon>Pterygota</taxon>
        <taxon>Neoptera</taxon>
        <taxon>Endopterygota</taxon>
        <taxon>Lepidoptera</taxon>
        <taxon>Glossata</taxon>
        <taxon>Ditrysia</taxon>
        <taxon>Noctuoidea</taxon>
        <taxon>Noctuidae</taxon>
        <taxon>Amphipyrinae</taxon>
        <taxon>Spodoptera</taxon>
    </lineage>
</organism>
<comment type="subcellular location">
    <subcellularLocation>
        <location evidence="6">Nucleus</location>
    </subcellularLocation>
</comment>
<evidence type="ECO:0000256" key="6">
    <source>
        <dbReference type="PROSITE-ProRule" id="PRU00371"/>
    </source>
</evidence>
<evidence type="ECO:0000256" key="3">
    <source>
        <dbReference type="ARBA" id="ARBA00023015"/>
    </source>
</evidence>
<dbReference type="InterPro" id="IPR004210">
    <property type="entry name" value="BESS_motif"/>
</dbReference>
<evidence type="ECO:0000256" key="2">
    <source>
        <dbReference type="ARBA" id="ARBA00016807"/>
    </source>
</evidence>
<dbReference type="PANTHER" id="PTHR21411">
    <property type="entry name" value="APONTIC"/>
    <property type="match status" value="1"/>
</dbReference>
<feature type="region of interest" description="Disordered" evidence="7">
    <location>
        <begin position="84"/>
        <end position="103"/>
    </location>
</feature>
<dbReference type="Pfam" id="PF13873">
    <property type="entry name" value="Myb_DNA-bind_5"/>
    <property type="match status" value="1"/>
</dbReference>
<dbReference type="RefSeq" id="XP_035447829.2">
    <property type="nucleotide sequence ID" value="XM_035591936.2"/>
</dbReference>
<dbReference type="AlphaFoldDB" id="A0A9R0EP55"/>
<dbReference type="GO" id="GO:0003677">
    <property type="term" value="F:DNA binding"/>
    <property type="evidence" value="ECO:0007669"/>
    <property type="project" value="InterPro"/>
</dbReference>
<dbReference type="Proteomes" id="UP000829999">
    <property type="component" value="Chromosome 11"/>
</dbReference>
<evidence type="ECO:0000259" key="8">
    <source>
        <dbReference type="PROSITE" id="PS50090"/>
    </source>
</evidence>
<evidence type="ECO:0000313" key="10">
    <source>
        <dbReference type="Proteomes" id="UP000829999"/>
    </source>
</evidence>
<comment type="subunit">
    <text evidence="1">Self-associates forming complexes of several hundred monomers.</text>
</comment>
<dbReference type="PROSITE" id="PS50090">
    <property type="entry name" value="MYB_LIKE"/>
    <property type="match status" value="1"/>
</dbReference>
<keyword evidence="4" id="KW-0804">Transcription</keyword>
<feature type="domain" description="Myb-like" evidence="8">
    <location>
        <begin position="8"/>
        <end position="80"/>
    </location>
</feature>
<evidence type="ECO:0000256" key="7">
    <source>
        <dbReference type="SAM" id="MobiDB-lite"/>
    </source>
</evidence>
<gene>
    <name evidence="11" type="primary">LOC118274457</name>
</gene>
<proteinExistence type="predicted"/>
<dbReference type="PROSITE" id="PS51031">
    <property type="entry name" value="BESS"/>
    <property type="match status" value="1"/>
</dbReference>
<dbReference type="InterPro" id="IPR001005">
    <property type="entry name" value="SANT/Myb"/>
</dbReference>
<dbReference type="PANTHER" id="PTHR21411:SF0">
    <property type="entry name" value="REGULATORY PROTEIN ZESTE"/>
    <property type="match status" value="1"/>
</dbReference>
<reference evidence="11" key="1">
    <citation type="submission" date="2025-08" db="UniProtKB">
        <authorList>
            <consortium name="RefSeq"/>
        </authorList>
    </citation>
    <scope>IDENTIFICATION</scope>
    <source>
        <tissue evidence="11">Whole larval tissue</tissue>
    </source>
</reference>
<sequence>MDPLIICKSRQRAENWTREEKNMLFHLMRESAPVIESKKTDKETNLKKGKEWLKVQKRFVTLTGRSRDVEQIKRFWIRIKRSAAHHKKSVRPKEPAASAIKTKSARELHPNSKHIRLVFKKKEIKIDKNAVGLHQPQSACQVEKKESEATNQILMQENTEQPIDLNLANFEQDMDQSHSVQLKCKPITELVGDRFVDLEPETTINEEIDANDIEMNNSKRDEDEFYYFGLSVAAQLRSMPLTHAIDLESKIQMLISNERQLQLCLNTN</sequence>
<evidence type="ECO:0000313" key="11">
    <source>
        <dbReference type="RefSeq" id="XP_035447829.2"/>
    </source>
</evidence>